<evidence type="ECO:0000256" key="1">
    <source>
        <dbReference type="SAM" id="MobiDB-lite"/>
    </source>
</evidence>
<name>A0A0F9BRD0_9ZZZZ</name>
<sequence length="125" mass="14120">MKQSSYVDEEGRLYAVLLPNGTGEENAAKGLPLGPPSLEVLGLPEEVEIRLHNELFSRQIFTTKDVRKRRIDVFGALQAAFKVDTERIVQIYLAQEVKSNARRPGFKPLPTPPVAAPIKRRTRRR</sequence>
<evidence type="ECO:0000313" key="2">
    <source>
        <dbReference type="EMBL" id="KKL24464.1"/>
    </source>
</evidence>
<protein>
    <submittedName>
        <fullName evidence="2">Uncharacterized protein</fullName>
    </submittedName>
</protein>
<comment type="caution">
    <text evidence="2">The sequence shown here is derived from an EMBL/GenBank/DDBJ whole genome shotgun (WGS) entry which is preliminary data.</text>
</comment>
<dbReference type="EMBL" id="LAZR01036585">
    <property type="protein sequence ID" value="KKL24464.1"/>
    <property type="molecule type" value="Genomic_DNA"/>
</dbReference>
<proteinExistence type="predicted"/>
<feature type="region of interest" description="Disordered" evidence="1">
    <location>
        <begin position="102"/>
        <end position="125"/>
    </location>
</feature>
<dbReference type="AlphaFoldDB" id="A0A0F9BRD0"/>
<organism evidence="2">
    <name type="scientific">marine sediment metagenome</name>
    <dbReference type="NCBI Taxonomy" id="412755"/>
    <lineage>
        <taxon>unclassified sequences</taxon>
        <taxon>metagenomes</taxon>
        <taxon>ecological metagenomes</taxon>
    </lineage>
</organism>
<reference evidence="2" key="1">
    <citation type="journal article" date="2015" name="Nature">
        <title>Complex archaea that bridge the gap between prokaryotes and eukaryotes.</title>
        <authorList>
            <person name="Spang A."/>
            <person name="Saw J.H."/>
            <person name="Jorgensen S.L."/>
            <person name="Zaremba-Niedzwiedzka K."/>
            <person name="Martijn J."/>
            <person name="Lind A.E."/>
            <person name="van Eijk R."/>
            <person name="Schleper C."/>
            <person name="Guy L."/>
            <person name="Ettema T.J."/>
        </authorList>
    </citation>
    <scope>NUCLEOTIDE SEQUENCE</scope>
</reference>
<gene>
    <name evidence="2" type="ORF">LCGC14_2415060</name>
</gene>
<accession>A0A0F9BRD0</accession>